<evidence type="ECO:0000313" key="8">
    <source>
        <dbReference type="Proteomes" id="UP000295238"/>
    </source>
</evidence>
<evidence type="ECO:0000256" key="2">
    <source>
        <dbReference type="ARBA" id="ARBA00022448"/>
    </source>
</evidence>
<accession>A0A4R5UBJ9</accession>
<organism evidence="7 8">
    <name type="scientific">Rhizobium deserti</name>
    <dbReference type="NCBI Taxonomy" id="2547961"/>
    <lineage>
        <taxon>Bacteria</taxon>
        <taxon>Pseudomonadati</taxon>
        <taxon>Pseudomonadota</taxon>
        <taxon>Alphaproteobacteria</taxon>
        <taxon>Hyphomicrobiales</taxon>
        <taxon>Rhizobiaceae</taxon>
        <taxon>Rhizobium/Agrobacterium group</taxon>
        <taxon>Rhizobium</taxon>
    </lineage>
</organism>
<keyword evidence="3 5" id="KW-0732">Signal</keyword>
<evidence type="ECO:0000259" key="6">
    <source>
        <dbReference type="Pfam" id="PF13458"/>
    </source>
</evidence>
<sequence length="391" mass="41404">MLKGLLLGVAGLAMTLTNAVPVFAQEVVKVGLILPMTGPFASTGRQVSAGAKAFIAAKGDTAGGKKIELIIRDDGGVADQTRRIAQELVVNEGTKVLAGFGLTPLAMAVAPVATQAKIPTVVMAAGTAAITKASPFITRTSGTLPQYSVPVGTWASQNGIKKVVTLVSDYGPGVDAEKWFTKEFKAKGGEIAEAVRIPLQNPDFAPFLQRVRDAKPDAVFVFLPSGVGSLFMKQFADRGLADAGIKLIATGDVTDDDILNSMGKPAIGTITGHFYATSHDSPENKAYVEAFEKANNKMRPNFMSVGGYDGMALIYNALEKTKGDASGPAFMEAVKGLSWTSPRGPVSIDPETRDIIQNIYIREVKEVNGQLHNVEFQTFSALKDPEKAEAK</sequence>
<evidence type="ECO:0000256" key="3">
    <source>
        <dbReference type="ARBA" id="ARBA00022729"/>
    </source>
</evidence>
<dbReference type="CDD" id="cd20013">
    <property type="entry name" value="PBP1_RPA0985_benzoate-like"/>
    <property type="match status" value="1"/>
</dbReference>
<feature type="chain" id="PRO_5020950641" evidence="5">
    <location>
        <begin position="25"/>
        <end position="391"/>
    </location>
</feature>
<dbReference type="PANTHER" id="PTHR30483:SF6">
    <property type="entry name" value="PERIPLASMIC BINDING PROTEIN OF ABC TRANSPORTER FOR NATURAL AMINO ACIDS"/>
    <property type="match status" value="1"/>
</dbReference>
<gene>
    <name evidence="7" type="ORF">E2F50_18535</name>
</gene>
<dbReference type="PANTHER" id="PTHR30483">
    <property type="entry name" value="LEUCINE-SPECIFIC-BINDING PROTEIN"/>
    <property type="match status" value="1"/>
</dbReference>
<comment type="caution">
    <text evidence="7">The sequence shown here is derived from an EMBL/GenBank/DDBJ whole genome shotgun (WGS) entry which is preliminary data.</text>
</comment>
<keyword evidence="8" id="KW-1185">Reference proteome</keyword>
<evidence type="ECO:0000313" key="7">
    <source>
        <dbReference type="EMBL" id="TDK32311.1"/>
    </source>
</evidence>
<dbReference type="AlphaFoldDB" id="A0A4R5UBJ9"/>
<dbReference type="OrthoDB" id="6083760at2"/>
<evidence type="ECO:0000256" key="5">
    <source>
        <dbReference type="SAM" id="SignalP"/>
    </source>
</evidence>
<evidence type="ECO:0000256" key="4">
    <source>
        <dbReference type="ARBA" id="ARBA00022970"/>
    </source>
</evidence>
<proteinExistence type="inferred from homology"/>
<name>A0A4R5UBJ9_9HYPH</name>
<dbReference type="Gene3D" id="3.40.50.2300">
    <property type="match status" value="2"/>
</dbReference>
<evidence type="ECO:0000256" key="1">
    <source>
        <dbReference type="ARBA" id="ARBA00010062"/>
    </source>
</evidence>
<reference evidence="7 8" key="1">
    <citation type="submission" date="2019-03" db="EMBL/GenBank/DDBJ databases">
        <title>Rhizobium sp. nov., an bacterium isolated from biocrust in Mu Us Desert.</title>
        <authorList>
            <person name="Lixiong L."/>
        </authorList>
    </citation>
    <scope>NUCLEOTIDE SEQUENCE [LARGE SCALE GENOMIC DNA]</scope>
    <source>
        <strain evidence="7 8">SPY-1</strain>
    </source>
</reference>
<dbReference type="InterPro" id="IPR051010">
    <property type="entry name" value="BCAA_transport"/>
</dbReference>
<dbReference type="InterPro" id="IPR028082">
    <property type="entry name" value="Peripla_BP_I"/>
</dbReference>
<dbReference type="InterPro" id="IPR000709">
    <property type="entry name" value="Leu_Ile_Val-bd"/>
</dbReference>
<dbReference type="PRINTS" id="PR00337">
    <property type="entry name" value="LEUILEVALBP"/>
</dbReference>
<dbReference type="RefSeq" id="WP_133317651.1">
    <property type="nucleotide sequence ID" value="NZ_SMTL01000005.1"/>
</dbReference>
<keyword evidence="4" id="KW-0029">Amino-acid transport</keyword>
<dbReference type="Proteomes" id="UP000295238">
    <property type="component" value="Unassembled WGS sequence"/>
</dbReference>
<dbReference type="GO" id="GO:0006865">
    <property type="term" value="P:amino acid transport"/>
    <property type="evidence" value="ECO:0007669"/>
    <property type="project" value="UniProtKB-KW"/>
</dbReference>
<feature type="signal peptide" evidence="5">
    <location>
        <begin position="1"/>
        <end position="24"/>
    </location>
</feature>
<keyword evidence="2" id="KW-0813">Transport</keyword>
<comment type="similarity">
    <text evidence="1">Belongs to the leucine-binding protein family.</text>
</comment>
<dbReference type="Pfam" id="PF13458">
    <property type="entry name" value="Peripla_BP_6"/>
    <property type="match status" value="1"/>
</dbReference>
<dbReference type="InterPro" id="IPR028081">
    <property type="entry name" value="Leu-bd"/>
</dbReference>
<protein>
    <submittedName>
        <fullName evidence="7">ABC transporter substrate-binding protein</fullName>
    </submittedName>
</protein>
<dbReference type="SUPFAM" id="SSF53822">
    <property type="entry name" value="Periplasmic binding protein-like I"/>
    <property type="match status" value="1"/>
</dbReference>
<dbReference type="EMBL" id="SMTL01000005">
    <property type="protein sequence ID" value="TDK32311.1"/>
    <property type="molecule type" value="Genomic_DNA"/>
</dbReference>
<feature type="domain" description="Leucine-binding protein" evidence="6">
    <location>
        <begin position="28"/>
        <end position="365"/>
    </location>
</feature>